<feature type="chain" id="PRO_5021461384" description="Carboxylic ester hydrolase" evidence="1">
    <location>
        <begin position="19"/>
        <end position="128"/>
    </location>
</feature>
<evidence type="ECO:0000313" key="2">
    <source>
        <dbReference type="EMBL" id="TGJ83931.1"/>
    </source>
</evidence>
<dbReference type="EMBL" id="SKBN01000080">
    <property type="protein sequence ID" value="TGJ83931.1"/>
    <property type="molecule type" value="Genomic_DNA"/>
</dbReference>
<evidence type="ECO:0000313" key="3">
    <source>
        <dbReference type="Proteomes" id="UP000297716"/>
    </source>
</evidence>
<proteinExistence type="predicted"/>
<dbReference type="OrthoDB" id="3931445at2759"/>
<keyword evidence="1" id="KW-0732">Signal</keyword>
<comment type="caution">
    <text evidence="2">The sequence shown here is derived from an EMBL/GenBank/DDBJ whole genome shotgun (WGS) entry which is preliminary data.</text>
</comment>
<gene>
    <name evidence="2" type="ORF">E0Z10_g4851</name>
</gene>
<name>A0A4Z0YWY4_9PEZI</name>
<dbReference type="Proteomes" id="UP000297716">
    <property type="component" value="Unassembled WGS sequence"/>
</dbReference>
<feature type="signal peptide" evidence="1">
    <location>
        <begin position="1"/>
        <end position="18"/>
    </location>
</feature>
<reference evidence="2 3" key="1">
    <citation type="submission" date="2019-03" db="EMBL/GenBank/DDBJ databases">
        <title>Draft genome sequence of Xylaria hypoxylon DSM 108379, a ubiquitous saprotrophic-parasitic fungi on hardwood.</title>
        <authorList>
            <person name="Buettner E."/>
            <person name="Leonhardt S."/>
            <person name="Gebauer A.M."/>
            <person name="Liers C."/>
            <person name="Hofrichter M."/>
            <person name="Kellner H."/>
        </authorList>
    </citation>
    <scope>NUCLEOTIDE SEQUENCE [LARGE SCALE GENOMIC DNA]</scope>
    <source>
        <strain evidence="2 3">DSM 108379</strain>
    </source>
</reference>
<keyword evidence="3" id="KW-1185">Reference proteome</keyword>
<evidence type="ECO:0000256" key="1">
    <source>
        <dbReference type="SAM" id="SignalP"/>
    </source>
</evidence>
<dbReference type="AlphaFoldDB" id="A0A4Z0YWY4"/>
<organism evidence="2 3">
    <name type="scientific">Xylaria hypoxylon</name>
    <dbReference type="NCBI Taxonomy" id="37992"/>
    <lineage>
        <taxon>Eukaryota</taxon>
        <taxon>Fungi</taxon>
        <taxon>Dikarya</taxon>
        <taxon>Ascomycota</taxon>
        <taxon>Pezizomycotina</taxon>
        <taxon>Sordariomycetes</taxon>
        <taxon>Xylariomycetidae</taxon>
        <taxon>Xylariales</taxon>
        <taxon>Xylariaceae</taxon>
        <taxon>Xylaria</taxon>
    </lineage>
</organism>
<evidence type="ECO:0008006" key="4">
    <source>
        <dbReference type="Google" id="ProtNLM"/>
    </source>
</evidence>
<accession>A0A4Z0YWY4</accession>
<sequence length="128" mass="13671">MRFTTASLVSVGLAAVHGLPLATSDFSGCRVDLAATLNQPQNAAIKILYGTLSKWVNSTAAPYFSSDYLDTRNTTKAPFSVLFKGNMIPDFQSEESMASVLDSWVGTYLIGGATPSFDDYVITAVICS</sequence>
<protein>
    <recommendedName>
        <fullName evidence="4">Carboxylic ester hydrolase</fullName>
    </recommendedName>
</protein>